<dbReference type="PANTHER" id="PTHR36932:SF1">
    <property type="entry name" value="CAPSULAR POLYSACCHARIDE BIOSYNTHESIS PROTEIN"/>
    <property type="match status" value="1"/>
</dbReference>
<evidence type="ECO:0000313" key="1">
    <source>
        <dbReference type="EMBL" id="GAB1584589.1"/>
    </source>
</evidence>
<accession>A0ABQ0H6N6</accession>
<dbReference type="Gene3D" id="3.40.50.12780">
    <property type="entry name" value="N-terminal domain of ligase-like"/>
    <property type="match status" value="1"/>
</dbReference>
<proteinExistence type="predicted"/>
<dbReference type="EMBL" id="BAAFZP010000002">
    <property type="protein sequence ID" value="GAB1584589.1"/>
    <property type="molecule type" value="Genomic_DNA"/>
</dbReference>
<dbReference type="RefSeq" id="WP_407866969.1">
    <property type="nucleotide sequence ID" value="NZ_BAAFZP010000002.1"/>
</dbReference>
<dbReference type="InterPro" id="IPR053158">
    <property type="entry name" value="CapK_Type1_Caps_Biosynth"/>
</dbReference>
<protein>
    <recommendedName>
        <fullName evidence="3">CoF synthetase</fullName>
    </recommendedName>
</protein>
<comment type="caution">
    <text evidence="1">The sequence shown here is derived from an EMBL/GenBank/DDBJ whole genome shotgun (WGS) entry which is preliminary data.</text>
</comment>
<evidence type="ECO:0000313" key="2">
    <source>
        <dbReference type="Proteomes" id="UP001628091"/>
    </source>
</evidence>
<keyword evidence="2" id="KW-1185">Reference proteome</keyword>
<dbReference type="Proteomes" id="UP001628091">
    <property type="component" value="Unassembled WGS sequence"/>
</dbReference>
<name>A0ABQ0H6N6_9HYPH</name>
<reference evidence="1 2" key="1">
    <citation type="submission" date="2024-10" db="EMBL/GenBank/DDBJ databases">
        <title>Isolation, draft genome sequencing and identification of Phyllobacterium sp. NSA23, isolated from leaf soil.</title>
        <authorList>
            <person name="Akita H."/>
        </authorList>
    </citation>
    <scope>NUCLEOTIDE SEQUENCE [LARGE SCALE GENOMIC DNA]</scope>
    <source>
        <strain evidence="1 2">NSA23</strain>
    </source>
</reference>
<dbReference type="SUPFAM" id="SSF56801">
    <property type="entry name" value="Acetyl-CoA synthetase-like"/>
    <property type="match status" value="1"/>
</dbReference>
<evidence type="ECO:0008006" key="3">
    <source>
        <dbReference type="Google" id="ProtNLM"/>
    </source>
</evidence>
<sequence length="439" mass="47939">MGATAYLKNSIAESLVRRTPGIYTRLMKLILRSETMSLDERRALRDALTDRTLNIALATPYGRTMAMKAAYDQWPLLEKELLSQNPHLCLARTLVPPAAASTGGTTGVPIALTRSLEAVVFEQAIFDYLVRRHSGLDLKTARVAVLRGDTVKSPDDMSEPHWRLHPGGRRLICSSYHLNASTIGSFIEAIRSFQPQMLWVYPSSLEVFTRLGAAALKEGGIAGLKLVLASSEVLDANVSGEISDALQVPVIDYYGQAERVCASHAVRPGEHYFLAAYGRVELISAYDDGEASLYEIVGTSYWNAAQPLVRFRTGDLVRLPCGMGADELEAVTLGLLPFQGVEGRRSDYILSPDGRHLNGMNQIARGVPGIAQLQIIQKSLASIEVHVVPLKDFGEKSTDSILANARQKIPSSIDITIRTVDSVTRTKSGKAPPVIRMVE</sequence>
<dbReference type="InterPro" id="IPR042099">
    <property type="entry name" value="ANL_N_sf"/>
</dbReference>
<organism evidence="1 2">
    <name type="scientific">Phyllobacterium phragmitis</name>
    <dbReference type="NCBI Taxonomy" id="2670329"/>
    <lineage>
        <taxon>Bacteria</taxon>
        <taxon>Pseudomonadati</taxon>
        <taxon>Pseudomonadota</taxon>
        <taxon>Alphaproteobacteria</taxon>
        <taxon>Hyphomicrobiales</taxon>
        <taxon>Phyllobacteriaceae</taxon>
        <taxon>Phyllobacterium</taxon>
    </lineage>
</organism>
<dbReference type="PANTHER" id="PTHR36932">
    <property type="entry name" value="CAPSULAR POLYSACCHARIDE BIOSYNTHESIS PROTEIN"/>
    <property type="match status" value="1"/>
</dbReference>
<gene>
    <name evidence="1" type="ORF">PPNSA23_45320</name>
</gene>